<comment type="caution">
    <text evidence="2">The sequence shown here is derived from an EMBL/GenBank/DDBJ whole genome shotgun (WGS) entry which is preliminary data.</text>
</comment>
<dbReference type="InterPro" id="IPR007172">
    <property type="entry name" value="DUF374"/>
</dbReference>
<dbReference type="CDD" id="cd07983">
    <property type="entry name" value="LPLAT_DUF374-like"/>
    <property type="match status" value="1"/>
</dbReference>
<dbReference type="Proteomes" id="UP000628854">
    <property type="component" value="Unassembled WGS sequence"/>
</dbReference>
<accession>A0ABQ1J567</accession>
<organism evidence="2 3">
    <name type="scientific">Henriciella pelagia</name>
    <dbReference type="NCBI Taxonomy" id="1977912"/>
    <lineage>
        <taxon>Bacteria</taxon>
        <taxon>Pseudomonadati</taxon>
        <taxon>Pseudomonadota</taxon>
        <taxon>Alphaproteobacteria</taxon>
        <taxon>Hyphomonadales</taxon>
        <taxon>Hyphomonadaceae</taxon>
        <taxon>Henriciella</taxon>
    </lineage>
</organism>
<protein>
    <recommendedName>
        <fullName evidence="1">DUF374 domain-containing protein</fullName>
    </recommendedName>
</protein>
<sequence>MKSLLRHPIVSSVLGSLIWAYMVLCARTIRWTVEGEDRFREAWKADNGLIVAAWHSRIMLLPTIWSRIARKLPSKAHPTAMLISLSRDGEAVAKAIEHLGLESVRGSSTHKRKRKDKGGLAALAKASKRLRAGSVMCITPDGPRGPAETVQPGPIVLAQRTGAAIVPYALDCAPVKRLNTWDRFMIPVPFARGAMVIGAPIFVDKSQESEASIQQVGYAMEAAYTRAAELIGRKD</sequence>
<keyword evidence="3" id="KW-1185">Reference proteome</keyword>
<dbReference type="Pfam" id="PF04028">
    <property type="entry name" value="DUF374"/>
    <property type="match status" value="1"/>
</dbReference>
<gene>
    <name evidence="2" type="ORF">GCM10011503_05960</name>
</gene>
<feature type="domain" description="DUF374" evidence="1">
    <location>
        <begin position="75"/>
        <end position="147"/>
    </location>
</feature>
<evidence type="ECO:0000259" key="1">
    <source>
        <dbReference type="Pfam" id="PF04028"/>
    </source>
</evidence>
<dbReference type="RefSeq" id="WP_084393661.1">
    <property type="nucleotide sequence ID" value="NZ_BMKF01000001.1"/>
</dbReference>
<evidence type="ECO:0000313" key="3">
    <source>
        <dbReference type="Proteomes" id="UP000628854"/>
    </source>
</evidence>
<evidence type="ECO:0000313" key="2">
    <source>
        <dbReference type="EMBL" id="GGB60300.1"/>
    </source>
</evidence>
<reference evidence="3" key="1">
    <citation type="journal article" date="2019" name="Int. J. Syst. Evol. Microbiol.">
        <title>The Global Catalogue of Microorganisms (GCM) 10K type strain sequencing project: providing services to taxonomists for standard genome sequencing and annotation.</title>
        <authorList>
            <consortium name="The Broad Institute Genomics Platform"/>
            <consortium name="The Broad Institute Genome Sequencing Center for Infectious Disease"/>
            <person name="Wu L."/>
            <person name="Ma J."/>
        </authorList>
    </citation>
    <scope>NUCLEOTIDE SEQUENCE [LARGE SCALE GENOMIC DNA]</scope>
    <source>
        <strain evidence="3">CGMCC 1.15928</strain>
    </source>
</reference>
<name>A0ABQ1J567_9PROT</name>
<dbReference type="SUPFAM" id="SSF69593">
    <property type="entry name" value="Glycerol-3-phosphate (1)-acyltransferase"/>
    <property type="match status" value="1"/>
</dbReference>
<dbReference type="EMBL" id="BMKF01000001">
    <property type="protein sequence ID" value="GGB60300.1"/>
    <property type="molecule type" value="Genomic_DNA"/>
</dbReference>
<proteinExistence type="predicted"/>